<dbReference type="EMBL" id="BLLF01000995">
    <property type="protein sequence ID" value="GFH16413.1"/>
    <property type="molecule type" value="Genomic_DNA"/>
</dbReference>
<comment type="caution">
    <text evidence="1">The sequence shown here is derived from an EMBL/GenBank/DDBJ whole genome shotgun (WGS) entry which is preliminary data.</text>
</comment>
<sequence>MQGFQCTRCKRTVMSRCKLEDGGVAPAPQQCPGAPGQPCSGCKFRLQEEVTCFTGFQEIK</sequence>
<proteinExistence type="predicted"/>
<feature type="non-terminal residue" evidence="1">
    <location>
        <position position="1"/>
    </location>
</feature>
<organism evidence="1 2">
    <name type="scientific">Haematococcus lacustris</name>
    <name type="common">Green alga</name>
    <name type="synonym">Haematococcus pluvialis</name>
    <dbReference type="NCBI Taxonomy" id="44745"/>
    <lineage>
        <taxon>Eukaryota</taxon>
        <taxon>Viridiplantae</taxon>
        <taxon>Chlorophyta</taxon>
        <taxon>core chlorophytes</taxon>
        <taxon>Chlorophyceae</taxon>
        <taxon>CS clade</taxon>
        <taxon>Chlamydomonadales</taxon>
        <taxon>Haematococcaceae</taxon>
        <taxon>Haematococcus</taxon>
    </lineage>
</organism>
<name>A0A699Z1K7_HAELA</name>
<reference evidence="1 2" key="1">
    <citation type="submission" date="2020-02" db="EMBL/GenBank/DDBJ databases">
        <title>Draft genome sequence of Haematococcus lacustris strain NIES-144.</title>
        <authorList>
            <person name="Morimoto D."/>
            <person name="Nakagawa S."/>
            <person name="Yoshida T."/>
            <person name="Sawayama S."/>
        </authorList>
    </citation>
    <scope>NUCLEOTIDE SEQUENCE [LARGE SCALE GENOMIC DNA]</scope>
    <source>
        <strain evidence="1 2">NIES-144</strain>
    </source>
</reference>
<protein>
    <submittedName>
        <fullName evidence="1">MCM domain-containing protein</fullName>
    </submittedName>
</protein>
<evidence type="ECO:0000313" key="2">
    <source>
        <dbReference type="Proteomes" id="UP000485058"/>
    </source>
</evidence>
<dbReference type="Proteomes" id="UP000485058">
    <property type="component" value="Unassembled WGS sequence"/>
</dbReference>
<accession>A0A699Z1K7</accession>
<dbReference type="AlphaFoldDB" id="A0A699Z1K7"/>
<keyword evidence="2" id="KW-1185">Reference proteome</keyword>
<feature type="non-terminal residue" evidence="1">
    <location>
        <position position="60"/>
    </location>
</feature>
<gene>
    <name evidence="1" type="ORF">HaLaN_12830</name>
</gene>
<evidence type="ECO:0000313" key="1">
    <source>
        <dbReference type="EMBL" id="GFH16413.1"/>
    </source>
</evidence>